<reference evidence="2 3" key="1">
    <citation type="submission" date="2017-06" db="EMBL/GenBank/DDBJ databases">
        <title>Draft genome sequence of Fusobacterium nucleatum subsp. polymorphum KCOM 1267 (=ChDC F290).</title>
        <authorList>
            <person name="Kook J.-K."/>
            <person name="Park S.-N."/>
            <person name="Lim Y.K."/>
            <person name="Roh H."/>
        </authorList>
    </citation>
    <scope>NUCLEOTIDE SEQUENCE [LARGE SCALE GENOMIC DNA]</scope>
    <source>
        <strain evidence="3">KCOM 1267(ChDC F290)</strain>
    </source>
</reference>
<keyword evidence="1" id="KW-0732">Signal</keyword>
<dbReference type="Proteomes" id="UP000221504">
    <property type="component" value="Unassembled WGS sequence"/>
</dbReference>
<accession>A0A2C6BW88</accession>
<dbReference type="EMBL" id="NIRM01000002">
    <property type="protein sequence ID" value="PHI08501.1"/>
    <property type="molecule type" value="Genomic_DNA"/>
</dbReference>
<protein>
    <submittedName>
        <fullName evidence="2">Uncharacterized protein</fullName>
    </submittedName>
</protein>
<feature type="signal peptide" evidence="1">
    <location>
        <begin position="1"/>
        <end position="22"/>
    </location>
</feature>
<evidence type="ECO:0000313" key="2">
    <source>
        <dbReference type="EMBL" id="PHI08501.1"/>
    </source>
</evidence>
<feature type="chain" id="PRO_5012135009" evidence="1">
    <location>
        <begin position="23"/>
        <end position="124"/>
    </location>
</feature>
<comment type="caution">
    <text evidence="2">The sequence shown here is derived from an EMBL/GenBank/DDBJ whole genome shotgun (WGS) entry which is preliminary data.</text>
</comment>
<proteinExistence type="predicted"/>
<gene>
    <name evidence="2" type="ORF">CBG52_10120</name>
</gene>
<sequence>MLKKNFLLVFILLLSINTITFSETKNESQIVKENTFNMELPKNEGETKQNIPFMVLFDKKGKNYSVKKGLKVTLLLANGHFKMTLNSKSSIASTVKVNKKSFNDIAKQNFTVTKKNGIYIMKEE</sequence>
<organism evidence="2 3">
    <name type="scientific">Fusobacterium nucleatum subsp. polymorphum</name>
    <name type="common">Fusobacterium polymorphum</name>
    <dbReference type="NCBI Taxonomy" id="76857"/>
    <lineage>
        <taxon>Bacteria</taxon>
        <taxon>Fusobacteriati</taxon>
        <taxon>Fusobacteriota</taxon>
        <taxon>Fusobacteriia</taxon>
        <taxon>Fusobacteriales</taxon>
        <taxon>Fusobacteriaceae</taxon>
        <taxon>Fusobacterium</taxon>
    </lineage>
</organism>
<evidence type="ECO:0000256" key="1">
    <source>
        <dbReference type="SAM" id="SignalP"/>
    </source>
</evidence>
<name>A0A2C6BW88_FUSNP</name>
<dbReference type="AlphaFoldDB" id="A0A2C6BW88"/>
<dbReference type="RefSeq" id="WP_099011673.1">
    <property type="nucleotide sequence ID" value="NZ_CP077154.1"/>
</dbReference>
<evidence type="ECO:0000313" key="3">
    <source>
        <dbReference type="Proteomes" id="UP000221504"/>
    </source>
</evidence>